<keyword evidence="3" id="KW-1185">Reference proteome</keyword>
<dbReference type="InterPro" id="IPR000048">
    <property type="entry name" value="IQ_motif_EF-hand-BS"/>
</dbReference>
<evidence type="ECO:0000313" key="2">
    <source>
        <dbReference type="EMBL" id="CAG9827426.1"/>
    </source>
</evidence>
<gene>
    <name evidence="2" type="ORF">DIABBA_LOCUS1420</name>
</gene>
<protein>
    <submittedName>
        <fullName evidence="2">Uncharacterized protein</fullName>
    </submittedName>
</protein>
<reference evidence="2" key="1">
    <citation type="submission" date="2022-01" db="EMBL/GenBank/DDBJ databases">
        <authorList>
            <person name="King R."/>
        </authorList>
    </citation>
    <scope>NUCLEOTIDE SEQUENCE</scope>
</reference>
<feature type="compositionally biased region" description="Polar residues" evidence="1">
    <location>
        <begin position="24"/>
        <end position="43"/>
    </location>
</feature>
<feature type="compositionally biased region" description="Low complexity" evidence="1">
    <location>
        <begin position="107"/>
        <end position="116"/>
    </location>
</feature>
<dbReference type="Proteomes" id="UP001153709">
    <property type="component" value="Chromosome 1"/>
</dbReference>
<feature type="region of interest" description="Disordered" evidence="1">
    <location>
        <begin position="18"/>
        <end position="136"/>
    </location>
</feature>
<proteinExistence type="predicted"/>
<dbReference type="CDD" id="cd23767">
    <property type="entry name" value="IQCD"/>
    <property type="match status" value="1"/>
</dbReference>
<evidence type="ECO:0000256" key="1">
    <source>
        <dbReference type="SAM" id="MobiDB-lite"/>
    </source>
</evidence>
<dbReference type="AlphaFoldDB" id="A0A9N9X752"/>
<dbReference type="EMBL" id="OU898276">
    <property type="protein sequence ID" value="CAG9827426.1"/>
    <property type="molecule type" value="Genomic_DNA"/>
</dbReference>
<organism evidence="2 3">
    <name type="scientific">Diabrotica balteata</name>
    <name type="common">Banded cucumber beetle</name>
    <dbReference type="NCBI Taxonomy" id="107213"/>
    <lineage>
        <taxon>Eukaryota</taxon>
        <taxon>Metazoa</taxon>
        <taxon>Ecdysozoa</taxon>
        <taxon>Arthropoda</taxon>
        <taxon>Hexapoda</taxon>
        <taxon>Insecta</taxon>
        <taxon>Pterygota</taxon>
        <taxon>Neoptera</taxon>
        <taxon>Endopterygota</taxon>
        <taxon>Coleoptera</taxon>
        <taxon>Polyphaga</taxon>
        <taxon>Cucujiformia</taxon>
        <taxon>Chrysomeloidea</taxon>
        <taxon>Chrysomelidae</taxon>
        <taxon>Galerucinae</taxon>
        <taxon>Diabroticina</taxon>
        <taxon>Diabroticites</taxon>
        <taxon>Diabrotica</taxon>
    </lineage>
</organism>
<accession>A0A9N9X752</accession>
<dbReference type="Gene3D" id="1.20.5.1190">
    <property type="entry name" value="iswi atpase"/>
    <property type="match status" value="1"/>
</dbReference>
<dbReference type="PROSITE" id="PS50096">
    <property type="entry name" value="IQ"/>
    <property type="match status" value="1"/>
</dbReference>
<name>A0A9N9X752_DIABA</name>
<dbReference type="OrthoDB" id="252964at2759"/>
<evidence type="ECO:0000313" key="3">
    <source>
        <dbReference type="Proteomes" id="UP001153709"/>
    </source>
</evidence>
<sequence>MVVVLCELVNNELESTDVKPASAKTITLHSNGSATVPTATTPDTSKEDSKQSTVDNSVSAADEQSADQTDQEDQKEEEKAATRIQAAFRGHQSRKSMKQPAGKVESAEANNTNSNEPTREELEAEFRLDDAGKWKL</sequence>
<dbReference type="SMART" id="SM00015">
    <property type="entry name" value="IQ"/>
    <property type="match status" value="1"/>
</dbReference>
<dbReference type="Pfam" id="PF00612">
    <property type="entry name" value="IQ"/>
    <property type="match status" value="1"/>
</dbReference>
<feature type="compositionally biased region" description="Basic and acidic residues" evidence="1">
    <location>
        <begin position="117"/>
        <end position="136"/>
    </location>
</feature>